<reference evidence="11" key="1">
    <citation type="submission" date="2022-08" db="EMBL/GenBank/DDBJ databases">
        <title>Nisaea acidiphila sp. nov., isolated from a marine algal debris and emended description of the genus Nisaea Urios et al. 2008.</title>
        <authorList>
            <person name="Kwon K."/>
        </authorList>
    </citation>
    <scope>NUCLEOTIDE SEQUENCE</scope>
    <source>
        <strain evidence="11">MEBiC11861</strain>
    </source>
</reference>
<keyword evidence="8" id="KW-0028">Amino-acid biosynthesis</keyword>
<protein>
    <recommendedName>
        <fullName evidence="3">asparagine synthase (glutamine-hydrolyzing)</fullName>
        <ecNumber evidence="3">6.3.5.4</ecNumber>
    </recommendedName>
</protein>
<dbReference type="InterPro" id="IPR033738">
    <property type="entry name" value="AsnB_N"/>
</dbReference>
<gene>
    <name evidence="11" type="primary">asnB</name>
    <name evidence="11" type="ORF">NUH88_12925</name>
</gene>
<dbReference type="AlphaFoldDB" id="A0A9J7ASJ5"/>
<dbReference type="PROSITE" id="PS51278">
    <property type="entry name" value="GATASE_TYPE_2"/>
    <property type="match status" value="1"/>
</dbReference>
<feature type="active site" description="For GATase activity" evidence="8">
    <location>
        <position position="2"/>
    </location>
</feature>
<dbReference type="KEGG" id="naci:NUH88_12925"/>
<proteinExistence type="inferred from homology"/>
<dbReference type="Gene3D" id="3.40.50.620">
    <property type="entry name" value="HUPs"/>
    <property type="match status" value="1"/>
</dbReference>
<keyword evidence="12" id="KW-1185">Reference proteome</keyword>
<dbReference type="EMBL" id="CP102480">
    <property type="protein sequence ID" value="UUX48317.1"/>
    <property type="molecule type" value="Genomic_DNA"/>
</dbReference>
<evidence type="ECO:0000313" key="11">
    <source>
        <dbReference type="EMBL" id="UUX48317.1"/>
    </source>
</evidence>
<evidence type="ECO:0000256" key="8">
    <source>
        <dbReference type="PIRSR" id="PIRSR001589-1"/>
    </source>
</evidence>
<dbReference type="SUPFAM" id="SSF56235">
    <property type="entry name" value="N-terminal nucleophile aminohydrolases (Ntn hydrolases)"/>
    <property type="match status" value="1"/>
</dbReference>
<evidence type="ECO:0000256" key="3">
    <source>
        <dbReference type="ARBA" id="ARBA00012737"/>
    </source>
</evidence>
<dbReference type="GO" id="GO:0004066">
    <property type="term" value="F:asparagine synthase (glutamine-hydrolyzing) activity"/>
    <property type="evidence" value="ECO:0007669"/>
    <property type="project" value="UniProtKB-EC"/>
</dbReference>
<evidence type="ECO:0000259" key="10">
    <source>
        <dbReference type="PROSITE" id="PS51278"/>
    </source>
</evidence>
<dbReference type="InterPro" id="IPR014729">
    <property type="entry name" value="Rossmann-like_a/b/a_fold"/>
</dbReference>
<keyword evidence="11" id="KW-0436">Ligase</keyword>
<dbReference type="PIRSF" id="PIRSF001589">
    <property type="entry name" value="Asn_synthetase_glu-h"/>
    <property type="match status" value="1"/>
</dbReference>
<keyword evidence="6 8" id="KW-0315">Glutamine amidotransferase</keyword>
<dbReference type="EC" id="6.3.5.4" evidence="3"/>
<evidence type="ECO:0000256" key="5">
    <source>
        <dbReference type="ARBA" id="ARBA00022840"/>
    </source>
</evidence>
<keyword evidence="8" id="KW-0061">Asparagine biosynthesis</keyword>
<feature type="domain" description="Glutamine amidotransferase type-2" evidence="10">
    <location>
        <begin position="2"/>
        <end position="215"/>
    </location>
</feature>
<evidence type="ECO:0000256" key="1">
    <source>
        <dbReference type="ARBA" id="ARBA00005187"/>
    </source>
</evidence>
<dbReference type="Gene3D" id="3.60.20.10">
    <property type="entry name" value="Glutamine Phosphoribosylpyrophosphate, subunit 1, domain 1"/>
    <property type="match status" value="1"/>
</dbReference>
<keyword evidence="5 9" id="KW-0067">ATP-binding</keyword>
<sequence>MCGICGVANHARGAEATGSMIAAMDHRGPDDSGIHTQGRYSLGMTRLAIQDLSAAGHQPMSAADGKIWMVYNGEMYNTREQREVLEQRGYTFRSHSDTEVILKLYAEFGTACFARIRGIFAIAIYDFREGSETPKVVLARDPLGVKPLLLARGSGGAFVFGSEMKAVLASGLVDRVVDGDALRGLFENGSVFQPKTLVRDVRMIEPAEMLTIENGKITAERYYTLRDDLFPELAKADYREQVAVLGDALRETVRAQLVSDAPIGAFLSGGVDSATLCALMAAEAGQGIRTYSVGFGSELRSIDETELASEFARHIGAQHERFQVDADLIRDDLMEIVGGLDQPSVDGLNTYFVSKIASRDVKVAISGTGADDLFMGYPWHADMLRRAPAPSGFLEDYAERSGNFHATFNAKEVDQILSDGLRRSAARVALEEYRSIDELPESDAVARLTALTLRGYTKNQLLRDIDAMSMAHSLEVRVPYLDPTIINLGLSLPAGAKIAGTPSGSPMRLSYKDSGIKRILIDIARPLLPKGFDEVPKRGFGIPLTPWLNGPLKDIVGDILRPDRVQATGLLNPRVMVNLQKSLAEGRTISGWRLWLLMNVQLWAEMTGVEPEQRAA</sequence>
<dbReference type="InterPro" id="IPR006426">
    <property type="entry name" value="Asn_synth_AEB"/>
</dbReference>
<evidence type="ECO:0000256" key="9">
    <source>
        <dbReference type="PIRSR" id="PIRSR001589-2"/>
    </source>
</evidence>
<dbReference type="GO" id="GO:0005829">
    <property type="term" value="C:cytosol"/>
    <property type="evidence" value="ECO:0007669"/>
    <property type="project" value="TreeGrafter"/>
</dbReference>
<dbReference type="PANTHER" id="PTHR43284:SF1">
    <property type="entry name" value="ASPARAGINE SYNTHETASE"/>
    <property type="match status" value="1"/>
</dbReference>
<dbReference type="RefSeq" id="WP_257766825.1">
    <property type="nucleotide sequence ID" value="NZ_CP102480.1"/>
</dbReference>
<dbReference type="GO" id="GO:0006529">
    <property type="term" value="P:asparagine biosynthetic process"/>
    <property type="evidence" value="ECO:0007669"/>
    <property type="project" value="UniProtKB-KW"/>
</dbReference>
<feature type="binding site" evidence="9">
    <location>
        <begin position="366"/>
        <end position="367"/>
    </location>
    <ligand>
        <name>ATP</name>
        <dbReference type="ChEBI" id="CHEBI:30616"/>
    </ligand>
</feature>
<evidence type="ECO:0000256" key="7">
    <source>
        <dbReference type="ARBA" id="ARBA00048741"/>
    </source>
</evidence>
<dbReference type="InterPro" id="IPR029055">
    <property type="entry name" value="Ntn_hydrolases_N"/>
</dbReference>
<dbReference type="SUPFAM" id="SSF52402">
    <property type="entry name" value="Adenine nucleotide alpha hydrolases-like"/>
    <property type="match status" value="1"/>
</dbReference>
<dbReference type="GO" id="GO:0005524">
    <property type="term" value="F:ATP binding"/>
    <property type="evidence" value="ECO:0007669"/>
    <property type="project" value="UniProtKB-KW"/>
</dbReference>
<dbReference type="InterPro" id="IPR017932">
    <property type="entry name" value="GATase_2_dom"/>
</dbReference>
<accession>A0A9J7ASJ5</accession>
<evidence type="ECO:0000256" key="4">
    <source>
        <dbReference type="ARBA" id="ARBA00022741"/>
    </source>
</evidence>
<dbReference type="CDD" id="cd01991">
    <property type="entry name" value="Asn_synthase_B_C"/>
    <property type="match status" value="1"/>
</dbReference>
<feature type="binding site" evidence="9">
    <location>
        <position position="293"/>
    </location>
    <ligand>
        <name>ATP</name>
        <dbReference type="ChEBI" id="CHEBI:30616"/>
    </ligand>
</feature>
<comment type="similarity">
    <text evidence="2">Belongs to the asparagine synthetase family.</text>
</comment>
<evidence type="ECO:0000256" key="6">
    <source>
        <dbReference type="ARBA" id="ARBA00022962"/>
    </source>
</evidence>
<evidence type="ECO:0000313" key="12">
    <source>
        <dbReference type="Proteomes" id="UP001060336"/>
    </source>
</evidence>
<dbReference type="NCBIfam" id="TIGR01536">
    <property type="entry name" value="asn_synth_AEB"/>
    <property type="match status" value="1"/>
</dbReference>
<evidence type="ECO:0000256" key="2">
    <source>
        <dbReference type="ARBA" id="ARBA00005752"/>
    </source>
</evidence>
<dbReference type="PANTHER" id="PTHR43284">
    <property type="entry name" value="ASPARAGINE SYNTHETASE (GLUTAMINE-HYDROLYZING)"/>
    <property type="match status" value="1"/>
</dbReference>
<keyword evidence="4 9" id="KW-0547">Nucleotide-binding</keyword>
<comment type="catalytic activity">
    <reaction evidence="7">
        <text>L-aspartate + L-glutamine + ATP + H2O = L-asparagine + L-glutamate + AMP + diphosphate + H(+)</text>
        <dbReference type="Rhea" id="RHEA:12228"/>
        <dbReference type="ChEBI" id="CHEBI:15377"/>
        <dbReference type="ChEBI" id="CHEBI:15378"/>
        <dbReference type="ChEBI" id="CHEBI:29985"/>
        <dbReference type="ChEBI" id="CHEBI:29991"/>
        <dbReference type="ChEBI" id="CHEBI:30616"/>
        <dbReference type="ChEBI" id="CHEBI:33019"/>
        <dbReference type="ChEBI" id="CHEBI:58048"/>
        <dbReference type="ChEBI" id="CHEBI:58359"/>
        <dbReference type="ChEBI" id="CHEBI:456215"/>
        <dbReference type="EC" id="6.3.5.4"/>
    </reaction>
</comment>
<dbReference type="Proteomes" id="UP001060336">
    <property type="component" value="Chromosome"/>
</dbReference>
<name>A0A9J7ASJ5_9PROT</name>
<feature type="binding site" evidence="9">
    <location>
        <position position="97"/>
    </location>
    <ligand>
        <name>L-glutamine</name>
        <dbReference type="ChEBI" id="CHEBI:58359"/>
    </ligand>
</feature>
<dbReference type="InterPro" id="IPR051786">
    <property type="entry name" value="ASN_synthetase/amidase"/>
</dbReference>
<comment type="pathway">
    <text evidence="1">Amino-acid biosynthesis; L-asparagine biosynthesis; L-asparagine from L-aspartate (L-Gln route): step 1/1.</text>
</comment>
<dbReference type="Pfam" id="PF00733">
    <property type="entry name" value="Asn_synthase"/>
    <property type="match status" value="1"/>
</dbReference>
<dbReference type="CDD" id="cd00712">
    <property type="entry name" value="AsnB"/>
    <property type="match status" value="1"/>
</dbReference>
<dbReference type="InterPro" id="IPR001962">
    <property type="entry name" value="Asn_synthase"/>
</dbReference>
<dbReference type="Pfam" id="PF13537">
    <property type="entry name" value="GATase_7"/>
    <property type="match status" value="1"/>
</dbReference>
<organism evidence="11 12">
    <name type="scientific">Nisaea acidiphila</name>
    <dbReference type="NCBI Taxonomy" id="1862145"/>
    <lineage>
        <taxon>Bacteria</taxon>
        <taxon>Pseudomonadati</taxon>
        <taxon>Pseudomonadota</taxon>
        <taxon>Alphaproteobacteria</taxon>
        <taxon>Rhodospirillales</taxon>
        <taxon>Thalassobaculaceae</taxon>
        <taxon>Nisaea</taxon>
    </lineage>
</organism>